<keyword evidence="3" id="KW-1185">Reference proteome</keyword>
<dbReference type="OrthoDB" id="2110130at2759"/>
<accession>A0A1V9ZBW7</accession>
<protein>
    <submittedName>
        <fullName evidence="2">Elongation factor 3</fullName>
    </submittedName>
</protein>
<dbReference type="GO" id="GO:0034198">
    <property type="term" value="P:cellular response to amino acid starvation"/>
    <property type="evidence" value="ECO:0007669"/>
    <property type="project" value="TreeGrafter"/>
</dbReference>
<dbReference type="Pfam" id="PF24987">
    <property type="entry name" value="HEAT_EF3_N"/>
    <property type="match status" value="1"/>
</dbReference>
<dbReference type="PANTHER" id="PTHR23346">
    <property type="entry name" value="TRANSLATIONAL ACTIVATOR GCN1-RELATED"/>
    <property type="match status" value="1"/>
</dbReference>
<keyword evidence="2" id="KW-0251">Elongation factor</keyword>
<dbReference type="InterPro" id="IPR011989">
    <property type="entry name" value="ARM-like"/>
</dbReference>
<name>A0A1V9ZBW7_9STRA</name>
<dbReference type="InterPro" id="IPR016024">
    <property type="entry name" value="ARM-type_fold"/>
</dbReference>
<evidence type="ECO:0000313" key="2">
    <source>
        <dbReference type="EMBL" id="OQR95478.1"/>
    </source>
</evidence>
<dbReference type="GO" id="GO:0003746">
    <property type="term" value="F:translation elongation factor activity"/>
    <property type="evidence" value="ECO:0007669"/>
    <property type="project" value="UniProtKB-KW"/>
</dbReference>
<dbReference type="SUPFAM" id="SSF48371">
    <property type="entry name" value="ARM repeat"/>
    <property type="match status" value="1"/>
</dbReference>
<dbReference type="PANTHER" id="PTHR23346:SF7">
    <property type="entry name" value="STALLED RIBOSOME SENSOR GCN1"/>
    <property type="match status" value="1"/>
</dbReference>
<gene>
    <name evidence="2" type="ORF">THRCLA_07832</name>
</gene>
<feature type="non-terminal residue" evidence="2">
    <location>
        <position position="167"/>
    </location>
</feature>
<dbReference type="Proteomes" id="UP000243217">
    <property type="component" value="Unassembled WGS sequence"/>
</dbReference>
<keyword evidence="2" id="KW-0648">Protein biosynthesis</keyword>
<dbReference type="GO" id="GO:0005829">
    <property type="term" value="C:cytosol"/>
    <property type="evidence" value="ECO:0007669"/>
    <property type="project" value="TreeGrafter"/>
</dbReference>
<keyword evidence="1" id="KW-0677">Repeat</keyword>
<evidence type="ECO:0000256" key="1">
    <source>
        <dbReference type="ARBA" id="ARBA00022737"/>
    </source>
</evidence>
<proteinExistence type="predicted"/>
<dbReference type="STRING" id="74557.A0A1V9ZBW7"/>
<dbReference type="Gene3D" id="1.25.10.10">
    <property type="entry name" value="Leucine-rich Repeat Variant"/>
    <property type="match status" value="1"/>
</dbReference>
<reference evidence="2 3" key="1">
    <citation type="journal article" date="2014" name="Genome Biol. Evol.">
        <title>The secreted proteins of Achlya hypogyna and Thraustotheca clavata identify the ancestral oomycete secretome and reveal gene acquisitions by horizontal gene transfer.</title>
        <authorList>
            <person name="Misner I."/>
            <person name="Blouin N."/>
            <person name="Leonard G."/>
            <person name="Richards T.A."/>
            <person name="Lane C.E."/>
        </authorList>
    </citation>
    <scope>NUCLEOTIDE SEQUENCE [LARGE SCALE GENOMIC DNA]</scope>
    <source>
        <strain evidence="2 3">ATCC 34112</strain>
    </source>
</reference>
<organism evidence="2 3">
    <name type="scientific">Thraustotheca clavata</name>
    <dbReference type="NCBI Taxonomy" id="74557"/>
    <lineage>
        <taxon>Eukaryota</taxon>
        <taxon>Sar</taxon>
        <taxon>Stramenopiles</taxon>
        <taxon>Oomycota</taxon>
        <taxon>Saprolegniomycetes</taxon>
        <taxon>Saprolegniales</taxon>
        <taxon>Achlyaceae</taxon>
        <taxon>Thraustotheca</taxon>
    </lineage>
</organism>
<sequence>MDFQSLNNNALAEAMKEALATSTENMKVAAEHVAELVRGSKDVSSLTKLISDGLTSNNPNTRQHACIITTALAKNRIPRLEPYLAPLLGHLLGLYADKKFNIRSPAAEAALAIVDSTNPNAIRVLLPFIFDAMECTKKWQSKVGALNLIGHLADIAPVQVSRCLPDI</sequence>
<dbReference type="GO" id="GO:0006417">
    <property type="term" value="P:regulation of translation"/>
    <property type="evidence" value="ECO:0007669"/>
    <property type="project" value="TreeGrafter"/>
</dbReference>
<evidence type="ECO:0000313" key="3">
    <source>
        <dbReference type="Proteomes" id="UP000243217"/>
    </source>
</evidence>
<dbReference type="EMBL" id="JNBS01002102">
    <property type="protein sequence ID" value="OQR95478.1"/>
    <property type="molecule type" value="Genomic_DNA"/>
</dbReference>
<comment type="caution">
    <text evidence="2">The sequence shown here is derived from an EMBL/GenBank/DDBJ whole genome shotgun (WGS) entry which is preliminary data.</text>
</comment>
<dbReference type="GO" id="GO:0019887">
    <property type="term" value="F:protein kinase regulator activity"/>
    <property type="evidence" value="ECO:0007669"/>
    <property type="project" value="TreeGrafter"/>
</dbReference>
<dbReference type="AlphaFoldDB" id="A0A1V9ZBW7"/>